<keyword evidence="3 5" id="KW-1133">Transmembrane helix</keyword>
<dbReference type="Pfam" id="PF05090">
    <property type="entry name" value="HTTM"/>
    <property type="match status" value="1"/>
</dbReference>
<feature type="domain" description="HTTM-like" evidence="6">
    <location>
        <begin position="16"/>
        <end position="287"/>
    </location>
</feature>
<evidence type="ECO:0000313" key="8">
    <source>
        <dbReference type="Proteomes" id="UP001165366"/>
    </source>
</evidence>
<feature type="transmembrane region" description="Helical" evidence="5">
    <location>
        <begin position="124"/>
        <end position="142"/>
    </location>
</feature>
<reference evidence="7" key="2">
    <citation type="submission" date="2024-05" db="EMBL/GenBank/DDBJ databases">
        <title>Rhodohalobacter halophilus gen. nov., sp. nov., a moderately halophilic member of the family Balneolaceae.</title>
        <authorList>
            <person name="Xia J."/>
        </authorList>
    </citation>
    <scope>NUCLEOTIDE SEQUENCE</scope>
    <source>
        <strain evidence="7">WB101</strain>
    </source>
</reference>
<name>A0ABS9KI44_9BACT</name>
<keyword evidence="2 5" id="KW-0812">Transmembrane</keyword>
<evidence type="ECO:0000256" key="2">
    <source>
        <dbReference type="ARBA" id="ARBA00022692"/>
    </source>
</evidence>
<evidence type="ECO:0000256" key="4">
    <source>
        <dbReference type="ARBA" id="ARBA00023136"/>
    </source>
</evidence>
<evidence type="ECO:0000259" key="6">
    <source>
        <dbReference type="SMART" id="SM00752"/>
    </source>
</evidence>
<feature type="transmembrane region" description="Helical" evidence="5">
    <location>
        <begin position="101"/>
        <end position="118"/>
    </location>
</feature>
<dbReference type="RefSeq" id="WP_237855937.1">
    <property type="nucleotide sequence ID" value="NZ_JAKLWS010000034.1"/>
</dbReference>
<dbReference type="InterPro" id="IPR053934">
    <property type="entry name" value="HTTM_dom"/>
</dbReference>
<organism evidence="7 8">
    <name type="scientific">Rhodohalobacter sulfatireducens</name>
    <dbReference type="NCBI Taxonomy" id="2911366"/>
    <lineage>
        <taxon>Bacteria</taxon>
        <taxon>Pseudomonadati</taxon>
        <taxon>Balneolota</taxon>
        <taxon>Balneolia</taxon>
        <taxon>Balneolales</taxon>
        <taxon>Balneolaceae</taxon>
        <taxon>Rhodohalobacter</taxon>
    </lineage>
</organism>
<dbReference type="Proteomes" id="UP001165366">
    <property type="component" value="Unassembled WGS sequence"/>
</dbReference>
<feature type="transmembrane region" description="Helical" evidence="5">
    <location>
        <begin position="25"/>
        <end position="49"/>
    </location>
</feature>
<reference evidence="7" key="1">
    <citation type="submission" date="2022-01" db="EMBL/GenBank/DDBJ databases">
        <authorList>
            <person name="Wang Y."/>
        </authorList>
    </citation>
    <scope>NUCLEOTIDE SEQUENCE</scope>
    <source>
        <strain evidence="7">WB101</strain>
    </source>
</reference>
<evidence type="ECO:0000256" key="3">
    <source>
        <dbReference type="ARBA" id="ARBA00022989"/>
    </source>
</evidence>
<gene>
    <name evidence="7" type="ORF">L6773_18205</name>
</gene>
<proteinExistence type="predicted"/>
<keyword evidence="8" id="KW-1185">Reference proteome</keyword>
<dbReference type="InterPro" id="IPR011020">
    <property type="entry name" value="HTTM-like"/>
</dbReference>
<comment type="subcellular location">
    <subcellularLocation>
        <location evidence="1">Endomembrane system</location>
        <topology evidence="1">Multi-pass membrane protein</topology>
    </subcellularLocation>
</comment>
<feature type="transmembrane region" description="Helical" evidence="5">
    <location>
        <begin position="300"/>
        <end position="324"/>
    </location>
</feature>
<evidence type="ECO:0000256" key="1">
    <source>
        <dbReference type="ARBA" id="ARBA00004127"/>
    </source>
</evidence>
<feature type="transmembrane region" description="Helical" evidence="5">
    <location>
        <begin position="163"/>
        <end position="183"/>
    </location>
</feature>
<dbReference type="SMART" id="SM00752">
    <property type="entry name" value="HTTM"/>
    <property type="match status" value="1"/>
</dbReference>
<accession>A0ABS9KI44</accession>
<evidence type="ECO:0000256" key="5">
    <source>
        <dbReference type="SAM" id="Phobius"/>
    </source>
</evidence>
<keyword evidence="4 5" id="KW-0472">Membrane</keyword>
<protein>
    <submittedName>
        <fullName evidence="7">HTTM domain-containing protein</fullName>
    </submittedName>
</protein>
<feature type="transmembrane region" description="Helical" evidence="5">
    <location>
        <begin position="336"/>
        <end position="355"/>
    </location>
</feature>
<sequence length="362" mass="40689">MESTKKNRFSNWIFNSFSVSAEGLALYRIFAALFLLLFLLPATQIYSFLGSLPADFFNPPPGPMGLFQEFPSEMVFYAMHYLLIASLISLLVGFKTKFSSIVAGVLFLSLKGFFYSVGKINHDLLIAVVPLVMAFSGWGKSLSVDSLMKSKSYTDHEVQNWPLVLLALMLGFMMFTAGFPKILGGWLDVGTQATYGHYFKQFFLNGRQDLLASHALAIENKIAWELLDYGTVVFETGFLLAIMHPKSTRVFVCLAVIFHFSTMVLLNIAFLPNFLAYAVFLNWTFIHQKSKEFFSSAKSAPVVLIFLFFGVILAIVFIANRFGVPDLNSDLRTSEFYLLLTALPIALYYLGSQIYQPNTFTS</sequence>
<evidence type="ECO:0000313" key="7">
    <source>
        <dbReference type="EMBL" id="MCG2590515.1"/>
    </source>
</evidence>
<feature type="transmembrane region" description="Helical" evidence="5">
    <location>
        <begin position="250"/>
        <end position="280"/>
    </location>
</feature>
<feature type="transmembrane region" description="Helical" evidence="5">
    <location>
        <begin position="74"/>
        <end position="94"/>
    </location>
</feature>
<comment type="caution">
    <text evidence="7">The sequence shown here is derived from an EMBL/GenBank/DDBJ whole genome shotgun (WGS) entry which is preliminary data.</text>
</comment>
<dbReference type="EMBL" id="JAKLWS010000034">
    <property type="protein sequence ID" value="MCG2590515.1"/>
    <property type="molecule type" value="Genomic_DNA"/>
</dbReference>